<feature type="region of interest" description="Disordered" evidence="2">
    <location>
        <begin position="608"/>
        <end position="649"/>
    </location>
</feature>
<feature type="compositionally biased region" description="Polar residues" evidence="2">
    <location>
        <begin position="709"/>
        <end position="730"/>
    </location>
</feature>
<dbReference type="AlphaFoldDB" id="A0AAE0NYK2"/>
<feature type="compositionally biased region" description="Basic and acidic residues" evidence="2">
    <location>
        <begin position="631"/>
        <end position="647"/>
    </location>
</feature>
<keyword evidence="3" id="KW-0472">Membrane</keyword>
<keyword evidence="3" id="KW-1133">Transmembrane helix</keyword>
<dbReference type="GO" id="GO:0006508">
    <property type="term" value="P:proteolysis"/>
    <property type="evidence" value="ECO:0007669"/>
    <property type="project" value="InterPro"/>
</dbReference>
<dbReference type="Proteomes" id="UP001285441">
    <property type="component" value="Unassembled WGS sequence"/>
</dbReference>
<evidence type="ECO:0000313" key="4">
    <source>
        <dbReference type="EMBL" id="KAK3390117.1"/>
    </source>
</evidence>
<keyword evidence="1" id="KW-0645">Protease</keyword>
<dbReference type="InterPro" id="IPR001969">
    <property type="entry name" value="Aspartic_peptidase_AS"/>
</dbReference>
<feature type="compositionally biased region" description="Basic and acidic residues" evidence="2">
    <location>
        <begin position="668"/>
        <end position="684"/>
    </location>
</feature>
<evidence type="ECO:0000256" key="2">
    <source>
        <dbReference type="SAM" id="MobiDB-lite"/>
    </source>
</evidence>
<organism evidence="4 5">
    <name type="scientific">Podospora didyma</name>
    <dbReference type="NCBI Taxonomy" id="330526"/>
    <lineage>
        <taxon>Eukaryota</taxon>
        <taxon>Fungi</taxon>
        <taxon>Dikarya</taxon>
        <taxon>Ascomycota</taxon>
        <taxon>Pezizomycotina</taxon>
        <taxon>Sordariomycetes</taxon>
        <taxon>Sordariomycetidae</taxon>
        <taxon>Sordariales</taxon>
        <taxon>Podosporaceae</taxon>
        <taxon>Podospora</taxon>
    </lineage>
</organism>
<protein>
    <submittedName>
        <fullName evidence="4">Uncharacterized protein</fullName>
    </submittedName>
</protein>
<evidence type="ECO:0000313" key="5">
    <source>
        <dbReference type="Proteomes" id="UP001285441"/>
    </source>
</evidence>
<dbReference type="SUPFAM" id="SSF50630">
    <property type="entry name" value="Acid proteases"/>
    <property type="match status" value="1"/>
</dbReference>
<keyword evidence="3" id="KW-0812">Transmembrane</keyword>
<dbReference type="PROSITE" id="PS00141">
    <property type="entry name" value="ASP_PROTEASE"/>
    <property type="match status" value="1"/>
</dbReference>
<reference evidence="4" key="1">
    <citation type="journal article" date="2023" name="Mol. Phylogenet. Evol.">
        <title>Genome-scale phylogeny and comparative genomics of the fungal order Sordariales.</title>
        <authorList>
            <person name="Hensen N."/>
            <person name="Bonometti L."/>
            <person name="Westerberg I."/>
            <person name="Brannstrom I.O."/>
            <person name="Guillou S."/>
            <person name="Cros-Aarteil S."/>
            <person name="Calhoun S."/>
            <person name="Haridas S."/>
            <person name="Kuo A."/>
            <person name="Mondo S."/>
            <person name="Pangilinan J."/>
            <person name="Riley R."/>
            <person name="LaButti K."/>
            <person name="Andreopoulos B."/>
            <person name="Lipzen A."/>
            <person name="Chen C."/>
            <person name="Yan M."/>
            <person name="Daum C."/>
            <person name="Ng V."/>
            <person name="Clum A."/>
            <person name="Steindorff A."/>
            <person name="Ohm R.A."/>
            <person name="Martin F."/>
            <person name="Silar P."/>
            <person name="Natvig D.O."/>
            <person name="Lalanne C."/>
            <person name="Gautier V."/>
            <person name="Ament-Velasquez S.L."/>
            <person name="Kruys A."/>
            <person name="Hutchinson M.I."/>
            <person name="Powell A.J."/>
            <person name="Barry K."/>
            <person name="Miller A.N."/>
            <person name="Grigoriev I.V."/>
            <person name="Debuchy R."/>
            <person name="Gladieux P."/>
            <person name="Hiltunen Thoren M."/>
            <person name="Johannesson H."/>
        </authorList>
    </citation>
    <scope>NUCLEOTIDE SEQUENCE</scope>
    <source>
        <strain evidence="4">CBS 232.78</strain>
    </source>
</reference>
<proteinExistence type="predicted"/>
<evidence type="ECO:0000256" key="3">
    <source>
        <dbReference type="SAM" id="Phobius"/>
    </source>
</evidence>
<feature type="region of interest" description="Disordered" evidence="2">
    <location>
        <begin position="668"/>
        <end position="730"/>
    </location>
</feature>
<dbReference type="GO" id="GO:0004190">
    <property type="term" value="F:aspartic-type endopeptidase activity"/>
    <property type="evidence" value="ECO:0007669"/>
    <property type="project" value="UniProtKB-KW"/>
</dbReference>
<feature type="compositionally biased region" description="Basic and acidic residues" evidence="2">
    <location>
        <begin position="608"/>
        <end position="618"/>
    </location>
</feature>
<feature type="transmembrane region" description="Helical" evidence="3">
    <location>
        <begin position="252"/>
        <end position="275"/>
    </location>
</feature>
<sequence length="771" mass="87482">MSFSYLHFDNLVTRSTADTMLKNIFEAMDEAVCRLQYRDVLMPFTATIKRTRLYNSPQMSLLARISIFRYLMWDVILPALFVFTTDLFDPLTKSGILFVLLFLEWLNSHEISSCRYHYADWWYKIDTTRTLEVCHSCRVEMRDWYLSSLETKRKRIFYVALECVKIFIPPSSSNFAELGRVVVLSIMAHLLLCTHILIYCVTKTWKLLKMGLTDPKSALSELVSLRRIPPMVFVAAAEFFYLLLWELLAKMVLVSIATLGARLVVLLLSGVGSAFKTCFTKVTEAFAMALRALSTATMTILRTIGGKSMAAFVYKPASVLTGLRRWSRLLGNPDRLFQAGLRVSLQGRMFHVDGDFNGISVKANADTGSSFNVISEQLALSLGLQPEPGTGGWITLPSGRRVHSLGRASGSFKFTGEDKTYHLSCIILSNATHPLILGAKFLRHTETFTRNTHRLVRTFSSFNRLCLKLLVGDEQEFMSGFLNGRGCLAVADTGSDIMVVSSAYAKKMHLQVRRGRRYRHVVQFLDGSKAVTHGFVKGVDWKFRSKDTALRCDFHVIKNLPVDVILSNGLLDQMDVFKTYGDLFVKNQSTAEQAGIYGITLDEHSRGEVHSLENRSVTDETSSDETLTTETMERERARRDQIRDRIEQLSSPEARALELAREEQRKSRWDERWRQTLREGKNSRDGQFGSDGDHPSPIGRGPRIPDSVVGQTNGQQEPQRALDSSHNHKSGVTQRRSWLIGWIRSSRRKIWVMVSGSPNVESRRLNDMEMV</sequence>
<feature type="transmembrane region" description="Helical" evidence="3">
    <location>
        <begin position="61"/>
        <end position="81"/>
    </location>
</feature>
<keyword evidence="1" id="KW-0064">Aspartyl protease</keyword>
<gene>
    <name evidence="4" type="ORF">B0H63DRAFT_507529</name>
</gene>
<keyword evidence="5" id="KW-1185">Reference proteome</keyword>
<keyword evidence="1" id="KW-0378">Hydrolase</keyword>
<feature type="transmembrane region" description="Helical" evidence="3">
    <location>
        <begin position="181"/>
        <end position="208"/>
    </location>
</feature>
<name>A0AAE0NYK2_9PEZI</name>
<dbReference type="Gene3D" id="2.40.70.10">
    <property type="entry name" value="Acid Proteases"/>
    <property type="match status" value="2"/>
</dbReference>
<dbReference type="CDD" id="cd00303">
    <property type="entry name" value="retropepsin_like"/>
    <property type="match status" value="2"/>
</dbReference>
<reference evidence="4" key="2">
    <citation type="submission" date="2023-06" db="EMBL/GenBank/DDBJ databases">
        <authorList>
            <consortium name="Lawrence Berkeley National Laboratory"/>
            <person name="Haridas S."/>
            <person name="Hensen N."/>
            <person name="Bonometti L."/>
            <person name="Westerberg I."/>
            <person name="Brannstrom I.O."/>
            <person name="Guillou S."/>
            <person name="Cros-Aarteil S."/>
            <person name="Calhoun S."/>
            <person name="Kuo A."/>
            <person name="Mondo S."/>
            <person name="Pangilinan J."/>
            <person name="Riley R."/>
            <person name="LaButti K."/>
            <person name="Andreopoulos B."/>
            <person name="Lipzen A."/>
            <person name="Chen C."/>
            <person name="Yanf M."/>
            <person name="Daum C."/>
            <person name="Ng V."/>
            <person name="Clum A."/>
            <person name="Steindorff A."/>
            <person name="Ohm R."/>
            <person name="Martin F."/>
            <person name="Silar P."/>
            <person name="Natvig D."/>
            <person name="Lalanne C."/>
            <person name="Gautier V."/>
            <person name="Ament-velasquez S.L."/>
            <person name="Kruys A."/>
            <person name="Hutchinson M.I."/>
            <person name="Powell A.J."/>
            <person name="Barry K."/>
            <person name="Miller A.N."/>
            <person name="Grigoriev I.V."/>
            <person name="Debuchy R."/>
            <person name="Gladieux P."/>
            <person name="Thoren M.H."/>
            <person name="Johannesson H."/>
        </authorList>
    </citation>
    <scope>NUCLEOTIDE SEQUENCE</scope>
    <source>
        <strain evidence="4">CBS 232.78</strain>
    </source>
</reference>
<dbReference type="InterPro" id="IPR021109">
    <property type="entry name" value="Peptidase_aspartic_dom_sf"/>
</dbReference>
<feature type="transmembrane region" description="Helical" evidence="3">
    <location>
        <begin position="228"/>
        <end position="245"/>
    </location>
</feature>
<evidence type="ECO:0000256" key="1">
    <source>
        <dbReference type="ARBA" id="ARBA00022750"/>
    </source>
</evidence>
<dbReference type="EMBL" id="JAULSW010000002">
    <property type="protein sequence ID" value="KAK3390117.1"/>
    <property type="molecule type" value="Genomic_DNA"/>
</dbReference>
<comment type="caution">
    <text evidence="4">The sequence shown here is derived from an EMBL/GenBank/DDBJ whole genome shotgun (WGS) entry which is preliminary data.</text>
</comment>
<dbReference type="Pfam" id="PF13650">
    <property type="entry name" value="Asp_protease_2"/>
    <property type="match status" value="1"/>
</dbReference>
<accession>A0AAE0NYK2</accession>